<evidence type="ECO:0000256" key="8">
    <source>
        <dbReference type="ARBA" id="ARBA00023012"/>
    </source>
</evidence>
<name>A9WP20_RENSM</name>
<evidence type="ECO:0000313" key="11">
    <source>
        <dbReference type="Proteomes" id="UP000002007"/>
    </source>
</evidence>
<dbReference type="InterPro" id="IPR011712">
    <property type="entry name" value="Sig_transdc_His_kin_sub3_dim/P"/>
</dbReference>
<dbReference type="GO" id="GO:0000155">
    <property type="term" value="F:phosphorelay sensor kinase activity"/>
    <property type="evidence" value="ECO:0007669"/>
    <property type="project" value="InterPro"/>
</dbReference>
<dbReference type="InterPro" id="IPR050482">
    <property type="entry name" value="Sensor_HK_TwoCompSys"/>
</dbReference>
<dbReference type="STRING" id="288705.RSal33209_1057"/>
<evidence type="ECO:0000256" key="4">
    <source>
        <dbReference type="ARBA" id="ARBA00022679"/>
    </source>
</evidence>
<keyword evidence="6 10" id="KW-0418">Kinase</keyword>
<keyword evidence="3" id="KW-0597">Phosphoprotein</keyword>
<organism evidence="10 11">
    <name type="scientific">Renibacterium salmoninarum (strain ATCC 33209 / DSM 20767 / JCM 11484 / NBRC 15589 / NCIMB 2235)</name>
    <dbReference type="NCBI Taxonomy" id="288705"/>
    <lineage>
        <taxon>Bacteria</taxon>
        <taxon>Bacillati</taxon>
        <taxon>Actinomycetota</taxon>
        <taxon>Actinomycetes</taxon>
        <taxon>Micrococcales</taxon>
        <taxon>Micrococcaceae</taxon>
        <taxon>Renibacterium</taxon>
    </lineage>
</organism>
<protein>
    <recommendedName>
        <fullName evidence="2">histidine kinase</fullName>
        <ecNumber evidence="2">2.7.13.3</ecNumber>
    </recommendedName>
</protein>
<comment type="catalytic activity">
    <reaction evidence="1">
        <text>ATP + protein L-histidine = ADP + protein N-phospho-L-histidine.</text>
        <dbReference type="EC" id="2.7.13.3"/>
    </reaction>
</comment>
<keyword evidence="7" id="KW-0067">ATP-binding</keyword>
<dbReference type="Proteomes" id="UP000002007">
    <property type="component" value="Chromosome"/>
</dbReference>
<evidence type="ECO:0000256" key="3">
    <source>
        <dbReference type="ARBA" id="ARBA00022553"/>
    </source>
</evidence>
<dbReference type="GO" id="GO:0005524">
    <property type="term" value="F:ATP binding"/>
    <property type="evidence" value="ECO:0007669"/>
    <property type="project" value="UniProtKB-KW"/>
</dbReference>
<evidence type="ECO:0000256" key="7">
    <source>
        <dbReference type="ARBA" id="ARBA00022840"/>
    </source>
</evidence>
<dbReference type="GO" id="GO:0046983">
    <property type="term" value="F:protein dimerization activity"/>
    <property type="evidence" value="ECO:0007669"/>
    <property type="project" value="InterPro"/>
</dbReference>
<dbReference type="HOGENOM" id="CLU_2772999_0_0_11"/>
<evidence type="ECO:0000256" key="5">
    <source>
        <dbReference type="ARBA" id="ARBA00022741"/>
    </source>
</evidence>
<dbReference type="KEGG" id="rsa:RSal33209_1057"/>
<dbReference type="EC" id="2.7.13.3" evidence="2"/>
<dbReference type="PANTHER" id="PTHR24421:SF10">
    <property type="entry name" value="NITRATE_NITRITE SENSOR PROTEIN NARQ"/>
    <property type="match status" value="1"/>
</dbReference>
<sequence length="69" mass="8026">MFSWTLGDLTRTRRLREQALENRARRLEIEQQQERDLAASDERAHIAREMHDIVAHSLSVIITQADGGR</sequence>
<dbReference type="Pfam" id="PF07730">
    <property type="entry name" value="HisKA_3"/>
    <property type="match status" value="1"/>
</dbReference>
<keyword evidence="4 10" id="KW-0808">Transferase</keyword>
<feature type="domain" description="Signal transduction histidine kinase subgroup 3 dimerisation and phosphoacceptor" evidence="9">
    <location>
        <begin position="42"/>
        <end position="67"/>
    </location>
</feature>
<keyword evidence="8" id="KW-0902">Two-component regulatory system</keyword>
<evidence type="ECO:0000256" key="2">
    <source>
        <dbReference type="ARBA" id="ARBA00012438"/>
    </source>
</evidence>
<dbReference type="AlphaFoldDB" id="A9WP20"/>
<gene>
    <name evidence="10" type="ordered locus">RSal33209_1057</name>
</gene>
<proteinExistence type="predicted"/>
<evidence type="ECO:0000256" key="1">
    <source>
        <dbReference type="ARBA" id="ARBA00000085"/>
    </source>
</evidence>
<evidence type="ECO:0000259" key="9">
    <source>
        <dbReference type="Pfam" id="PF07730"/>
    </source>
</evidence>
<dbReference type="PANTHER" id="PTHR24421">
    <property type="entry name" value="NITRATE/NITRITE SENSOR PROTEIN NARX-RELATED"/>
    <property type="match status" value="1"/>
</dbReference>
<reference evidence="11" key="1">
    <citation type="journal article" date="2008" name="J. Bacteriol.">
        <title>Genome sequence of the fish pathogen Renibacterium salmoninarum suggests reductive evolution away from an environmental Arthrobacter ancestor.</title>
        <authorList>
            <person name="Wiens G.D."/>
            <person name="Rockey D.D."/>
            <person name="Wu Z."/>
            <person name="Chang J."/>
            <person name="Levy R."/>
            <person name="Crane S."/>
            <person name="Chen D.S."/>
            <person name="Capri G.R."/>
            <person name="Burnett J.R."/>
            <person name="Sudheesh P.S."/>
            <person name="Schipma M.J."/>
            <person name="Burd H."/>
            <person name="Bhattacharyya A."/>
            <person name="Rhodes L.D."/>
            <person name="Kaul R."/>
            <person name="Strom M.S."/>
        </authorList>
    </citation>
    <scope>NUCLEOTIDE SEQUENCE [LARGE SCALE GENOMIC DNA]</scope>
    <source>
        <strain evidence="11">ATCC 33209 / DSM 20767 / JCM 11484 / NBRC 15589 / NCIMB 2235</strain>
    </source>
</reference>
<evidence type="ECO:0000313" key="10">
    <source>
        <dbReference type="EMBL" id="ABY22795.1"/>
    </source>
</evidence>
<dbReference type="EMBL" id="CP000910">
    <property type="protein sequence ID" value="ABY22795.1"/>
    <property type="molecule type" value="Genomic_DNA"/>
</dbReference>
<evidence type="ECO:0000256" key="6">
    <source>
        <dbReference type="ARBA" id="ARBA00022777"/>
    </source>
</evidence>
<accession>A9WP20</accession>
<keyword evidence="11" id="KW-1185">Reference proteome</keyword>
<dbReference type="eggNOG" id="COG4585">
    <property type="taxonomic scope" value="Bacteria"/>
</dbReference>
<dbReference type="Gene3D" id="1.20.5.1930">
    <property type="match status" value="1"/>
</dbReference>
<keyword evidence="5" id="KW-0547">Nucleotide-binding</keyword>
<dbReference type="GO" id="GO:0016020">
    <property type="term" value="C:membrane"/>
    <property type="evidence" value="ECO:0007669"/>
    <property type="project" value="InterPro"/>
</dbReference>